<gene>
    <name evidence="1" type="ORF">TR74_04615</name>
</gene>
<dbReference type="AlphaFoldDB" id="A0A132NJH9"/>
<accession>A0A132NJH9</accession>
<evidence type="ECO:0000313" key="2">
    <source>
        <dbReference type="Proteomes" id="UP000070598"/>
    </source>
</evidence>
<name>A0A132NJH9_9ACTN</name>
<reference evidence="2" key="1">
    <citation type="submission" date="2015-02" db="EMBL/GenBank/DDBJ databases">
        <title>Physiological reanalysis, assessment of diazotrophy, and genome sequences of multiple isolates of Streptomyces thermoautotrophicus.</title>
        <authorList>
            <person name="MacKellar D.C."/>
            <person name="Lieber L."/>
            <person name="Norman J."/>
            <person name="Bolger A."/>
            <person name="Tobin C."/>
            <person name="Murray J.W."/>
            <person name="Friesen M."/>
            <person name="Prell J."/>
        </authorList>
    </citation>
    <scope>NUCLEOTIDE SEQUENCE [LARGE SCALE GENOMIC DNA]</scope>
    <source>
        <strain evidence="2">UBT1</strain>
    </source>
</reference>
<sequence length="68" mass="6961">MYPFVVPFRPMPGTLARRDGIGAPDPALVRYVTERVAALLRAAGMLGADQRAGCAACGACSLLQAAGA</sequence>
<dbReference type="PATRIC" id="fig|1469144.9.peg.4670"/>
<dbReference type="EMBL" id="JYIK01000555">
    <property type="protein sequence ID" value="KWX10270.1"/>
    <property type="molecule type" value="Genomic_DNA"/>
</dbReference>
<dbReference type="Proteomes" id="UP000070598">
    <property type="component" value="Unassembled WGS sequence"/>
</dbReference>
<evidence type="ECO:0000313" key="1">
    <source>
        <dbReference type="EMBL" id="KWX10270.1"/>
    </source>
</evidence>
<protein>
    <submittedName>
        <fullName evidence="1">Uncharacterized protein</fullName>
    </submittedName>
</protein>
<proteinExistence type="predicted"/>
<comment type="caution">
    <text evidence="1">The sequence shown here is derived from an EMBL/GenBank/DDBJ whole genome shotgun (WGS) entry which is preliminary data.</text>
</comment>
<organism evidence="1 2">
    <name type="scientific">Carbonactinospora thermoautotrophica</name>
    <dbReference type="NCBI Taxonomy" id="1469144"/>
    <lineage>
        <taxon>Bacteria</taxon>
        <taxon>Bacillati</taxon>
        <taxon>Actinomycetota</taxon>
        <taxon>Actinomycetes</taxon>
        <taxon>Kitasatosporales</taxon>
        <taxon>Carbonactinosporaceae</taxon>
        <taxon>Carbonactinospora</taxon>
    </lineage>
</organism>